<reference evidence="1" key="1">
    <citation type="submission" date="2018-05" db="EMBL/GenBank/DDBJ databases">
        <authorList>
            <person name="Lanie J.A."/>
            <person name="Ng W.-L."/>
            <person name="Kazmierczak K.M."/>
            <person name="Andrzejewski T.M."/>
            <person name="Davidsen T.M."/>
            <person name="Wayne K.J."/>
            <person name="Tettelin H."/>
            <person name="Glass J.I."/>
            <person name="Rusch D."/>
            <person name="Podicherti R."/>
            <person name="Tsui H.-C.T."/>
            <person name="Winkler M.E."/>
        </authorList>
    </citation>
    <scope>NUCLEOTIDE SEQUENCE</scope>
</reference>
<dbReference type="EMBL" id="UINC01043208">
    <property type="protein sequence ID" value="SVB46927.1"/>
    <property type="molecule type" value="Genomic_DNA"/>
</dbReference>
<gene>
    <name evidence="1" type="ORF">METZ01_LOCUS199781</name>
</gene>
<proteinExistence type="predicted"/>
<sequence length="167" mass="18353">MSDAFQFHRHDLPTRICPATLIVYLMGCPSGDEFLLPHPPQVGQHGLDLPLSMPETILQGPHLKCGDVASTDGNGQQQRCQEDVFHTHCSRPHSVISSNGDSLKQKAVSSERTMLTKATPVPNQNEHPNVLFMCHLWIHTYPGYHETVETVAGGMAQGFPIPQIPGL</sequence>
<accession>A0A382EAM7</accession>
<organism evidence="1">
    <name type="scientific">marine metagenome</name>
    <dbReference type="NCBI Taxonomy" id="408172"/>
    <lineage>
        <taxon>unclassified sequences</taxon>
        <taxon>metagenomes</taxon>
        <taxon>ecological metagenomes</taxon>
    </lineage>
</organism>
<protein>
    <submittedName>
        <fullName evidence="1">Uncharacterized protein</fullName>
    </submittedName>
</protein>
<dbReference type="AlphaFoldDB" id="A0A382EAM7"/>
<evidence type="ECO:0000313" key="1">
    <source>
        <dbReference type="EMBL" id="SVB46927.1"/>
    </source>
</evidence>
<name>A0A382EAM7_9ZZZZ</name>